<keyword evidence="2" id="KW-0472">Membrane</keyword>
<evidence type="ECO:0000313" key="4">
    <source>
        <dbReference type="Proteomes" id="UP001183414"/>
    </source>
</evidence>
<keyword evidence="4" id="KW-1185">Reference proteome</keyword>
<feature type="transmembrane region" description="Helical" evidence="2">
    <location>
        <begin position="35"/>
        <end position="64"/>
    </location>
</feature>
<feature type="region of interest" description="Disordered" evidence="1">
    <location>
        <begin position="318"/>
        <end position="351"/>
    </location>
</feature>
<gene>
    <name evidence="3" type="ORF">RM572_20040</name>
</gene>
<dbReference type="EMBL" id="JAVREQ010000019">
    <property type="protein sequence ID" value="MDT0381049.1"/>
    <property type="molecule type" value="Genomic_DNA"/>
</dbReference>
<proteinExistence type="predicted"/>
<accession>A0ABU2NWD6</accession>
<keyword evidence="2" id="KW-0812">Transmembrane</keyword>
<feature type="compositionally biased region" description="Basic and acidic residues" evidence="1">
    <location>
        <begin position="115"/>
        <end position="126"/>
    </location>
</feature>
<organism evidence="3 4">
    <name type="scientific">Streptomyces hazeniae</name>
    <dbReference type="NCBI Taxonomy" id="3075538"/>
    <lineage>
        <taxon>Bacteria</taxon>
        <taxon>Bacillati</taxon>
        <taxon>Actinomycetota</taxon>
        <taxon>Actinomycetes</taxon>
        <taxon>Kitasatosporales</taxon>
        <taxon>Streptomycetaceae</taxon>
        <taxon>Streptomyces</taxon>
    </lineage>
</organism>
<evidence type="ECO:0000256" key="2">
    <source>
        <dbReference type="SAM" id="Phobius"/>
    </source>
</evidence>
<protein>
    <submittedName>
        <fullName evidence="3">Uncharacterized protein</fullName>
    </submittedName>
</protein>
<feature type="region of interest" description="Disordered" evidence="1">
    <location>
        <begin position="87"/>
        <end position="155"/>
    </location>
</feature>
<evidence type="ECO:0000313" key="3">
    <source>
        <dbReference type="EMBL" id="MDT0381049.1"/>
    </source>
</evidence>
<feature type="transmembrane region" description="Helical" evidence="2">
    <location>
        <begin position="6"/>
        <end position="23"/>
    </location>
</feature>
<comment type="caution">
    <text evidence="3">The sequence shown here is derived from an EMBL/GenBank/DDBJ whole genome shotgun (WGS) entry which is preliminary data.</text>
</comment>
<dbReference type="RefSeq" id="WP_311674746.1">
    <property type="nucleotide sequence ID" value="NZ_JAVREQ010000019.1"/>
</dbReference>
<name>A0ABU2NWD6_9ACTN</name>
<feature type="compositionally biased region" description="Gly residues" evidence="1">
    <location>
        <begin position="318"/>
        <end position="328"/>
    </location>
</feature>
<sequence>MGWTVLYIAFGAVAVWLLAEVLLQYKARLRWRLLAFAGFATVVLGVVALSSVIVITLGAMAFAVGQTFVTLSYRRGFSTGWALGGMPGSSRRRREGNDMPPVEDADPVLEVSGVEEDRPGGGHGDAEYAGDPYDTSAYDPPAYHPQPMPDDTGEYGIYDRDDDRSVFAPAASHGAAGGDAPYGYGYGGEDPQQQPYAAYSDPYIGYDTGPYGGGWDSPGGGYGTQQGYGTPDYGMQQGYGGQGDGYGDAGYGAGGYGADAYGGAWVPQQRESDQQPVPEQSYPYQDPYGAGYGGGYGDDGLGTDYGYGYSYGEAGYPAEGGYGQGHDAGQGYDAPAAGGQGGYHYDEQRGY</sequence>
<reference evidence="4" key="1">
    <citation type="submission" date="2023-07" db="EMBL/GenBank/DDBJ databases">
        <title>30 novel species of actinomycetes from the DSMZ collection.</title>
        <authorList>
            <person name="Nouioui I."/>
        </authorList>
    </citation>
    <scope>NUCLEOTIDE SEQUENCE [LARGE SCALE GENOMIC DNA]</scope>
    <source>
        <strain evidence="4">DSM 42041</strain>
    </source>
</reference>
<evidence type="ECO:0000256" key="1">
    <source>
        <dbReference type="SAM" id="MobiDB-lite"/>
    </source>
</evidence>
<feature type="region of interest" description="Disordered" evidence="1">
    <location>
        <begin position="268"/>
        <end position="295"/>
    </location>
</feature>
<dbReference type="Proteomes" id="UP001183414">
    <property type="component" value="Unassembled WGS sequence"/>
</dbReference>
<keyword evidence="2" id="KW-1133">Transmembrane helix</keyword>